<dbReference type="EMBL" id="CP071793">
    <property type="protein sequence ID" value="QTD53155.1"/>
    <property type="molecule type" value="Genomic_DNA"/>
</dbReference>
<dbReference type="PRINTS" id="PR00153">
    <property type="entry name" value="CSAPPISMRASE"/>
</dbReference>
<dbReference type="AlphaFoldDB" id="A0A8A4U341"/>
<name>A0A8A4U341_SULCO</name>
<protein>
    <recommendedName>
        <fullName evidence="1">peptidylprolyl isomerase</fullName>
        <ecNumber evidence="1">5.2.1.8</ecNumber>
    </recommendedName>
</protein>
<evidence type="ECO:0000313" key="5">
    <source>
        <dbReference type="EMBL" id="QTD53155.1"/>
    </source>
</evidence>
<gene>
    <name evidence="5" type="ORF">J3U87_11900</name>
</gene>
<dbReference type="Proteomes" id="UP000663929">
    <property type="component" value="Chromosome"/>
</dbReference>
<sequence>MTLRGYSIDRRATRLLLVALFMTVPAWAKDLPPYFVKILQPRTLFAKNEPVPIIIRLGNQSERNLKSRKFPPVLESLVVTQGGERLALDPKYKSKDLFRKLTVLEMGNHKDFRLNIKRLFPAMAEGGVFSIGYKDDIYEHTFKNIQIAKVDLPPLDAHYVLETSKGDITLKLHHDQAPRHARNFAVLVAIGFYKNMIWHRVDKGFVIQTGDPLGTGEGGSNFSLQLETTPFLKNKKYSVGAARGNDRDSANSQFYVCLSDVSALDNDYTVFAEVIDGFEAVDAIGNVATTGSKAKPANRPLEEVALRDVKIKAVEAN</sequence>
<dbReference type="InterPro" id="IPR029000">
    <property type="entry name" value="Cyclophilin-like_dom_sf"/>
</dbReference>
<proteinExistence type="predicted"/>
<evidence type="ECO:0000256" key="2">
    <source>
        <dbReference type="ARBA" id="ARBA00023110"/>
    </source>
</evidence>
<dbReference type="InterPro" id="IPR044666">
    <property type="entry name" value="Cyclophilin_A-like"/>
</dbReference>
<dbReference type="PROSITE" id="PS50072">
    <property type="entry name" value="CSA_PPIASE_2"/>
    <property type="match status" value="1"/>
</dbReference>
<organism evidence="5 6">
    <name type="scientific">Sulfidibacter corallicola</name>
    <dbReference type="NCBI Taxonomy" id="2818388"/>
    <lineage>
        <taxon>Bacteria</taxon>
        <taxon>Pseudomonadati</taxon>
        <taxon>Acidobacteriota</taxon>
        <taxon>Holophagae</taxon>
        <taxon>Acanthopleuribacterales</taxon>
        <taxon>Acanthopleuribacteraceae</taxon>
        <taxon>Sulfidibacter</taxon>
    </lineage>
</organism>
<dbReference type="Pfam" id="PF00160">
    <property type="entry name" value="Pro_isomerase"/>
    <property type="match status" value="1"/>
</dbReference>
<keyword evidence="6" id="KW-1185">Reference proteome</keyword>
<dbReference type="SUPFAM" id="SSF50891">
    <property type="entry name" value="Cyclophilin-like"/>
    <property type="match status" value="1"/>
</dbReference>
<evidence type="ECO:0000256" key="1">
    <source>
        <dbReference type="ARBA" id="ARBA00013194"/>
    </source>
</evidence>
<keyword evidence="3 5" id="KW-0413">Isomerase</keyword>
<dbReference type="EC" id="5.2.1.8" evidence="1"/>
<dbReference type="PANTHER" id="PTHR45625">
    <property type="entry name" value="PEPTIDYL-PROLYL CIS-TRANS ISOMERASE-RELATED"/>
    <property type="match status" value="1"/>
</dbReference>
<evidence type="ECO:0000313" key="6">
    <source>
        <dbReference type="Proteomes" id="UP000663929"/>
    </source>
</evidence>
<dbReference type="KEGG" id="scor:J3U87_11900"/>
<accession>A0A8A4U341</accession>
<dbReference type="CDD" id="cd00317">
    <property type="entry name" value="cyclophilin"/>
    <property type="match status" value="1"/>
</dbReference>
<dbReference type="InterPro" id="IPR002130">
    <property type="entry name" value="Cyclophilin-type_PPIase_dom"/>
</dbReference>
<evidence type="ECO:0000256" key="3">
    <source>
        <dbReference type="ARBA" id="ARBA00023235"/>
    </source>
</evidence>
<feature type="domain" description="PPIase cyclophilin-type" evidence="4">
    <location>
        <begin position="166"/>
        <end position="311"/>
    </location>
</feature>
<dbReference type="Gene3D" id="2.40.100.10">
    <property type="entry name" value="Cyclophilin-like"/>
    <property type="match status" value="1"/>
</dbReference>
<dbReference type="GO" id="GO:0003755">
    <property type="term" value="F:peptidyl-prolyl cis-trans isomerase activity"/>
    <property type="evidence" value="ECO:0007669"/>
    <property type="project" value="UniProtKB-KW"/>
</dbReference>
<keyword evidence="2" id="KW-0697">Rotamase</keyword>
<dbReference type="PANTHER" id="PTHR45625:SF4">
    <property type="entry name" value="PEPTIDYLPROLYL ISOMERASE DOMAIN AND WD REPEAT-CONTAINING PROTEIN 1"/>
    <property type="match status" value="1"/>
</dbReference>
<dbReference type="RefSeq" id="WP_237383254.1">
    <property type="nucleotide sequence ID" value="NZ_CP071793.1"/>
</dbReference>
<reference evidence="5" key="1">
    <citation type="submission" date="2021-03" db="EMBL/GenBank/DDBJ databases">
        <title>Acanthopleuribacteraceae sp. M133.</title>
        <authorList>
            <person name="Wang G."/>
        </authorList>
    </citation>
    <scope>NUCLEOTIDE SEQUENCE</scope>
    <source>
        <strain evidence="5">M133</strain>
    </source>
</reference>
<evidence type="ECO:0000259" key="4">
    <source>
        <dbReference type="PROSITE" id="PS50072"/>
    </source>
</evidence>